<evidence type="ECO:0000313" key="2">
    <source>
        <dbReference type="Proteomes" id="UP000297280"/>
    </source>
</evidence>
<name>A0A4Z1L505_9HELO</name>
<sequence>MDWDIRASMSNHYPGLTHLLSNVAEWDESSKLLVHWNLQSPKSTIAAATATATATATQI</sequence>
<dbReference type="AlphaFoldDB" id="A0A4Z1L505"/>
<gene>
    <name evidence="1" type="ORF">BPOR_0015g00150</name>
</gene>
<accession>A0A4Z1L505</accession>
<reference evidence="1 2" key="1">
    <citation type="submission" date="2017-12" db="EMBL/GenBank/DDBJ databases">
        <title>Comparative genomics of Botrytis spp.</title>
        <authorList>
            <person name="Valero-Jimenez C.A."/>
            <person name="Tapia P."/>
            <person name="Veloso J."/>
            <person name="Silva-Moreno E."/>
            <person name="Staats M."/>
            <person name="Valdes J.H."/>
            <person name="Van Kan J.A.L."/>
        </authorList>
    </citation>
    <scope>NUCLEOTIDE SEQUENCE [LARGE SCALE GENOMIC DNA]</scope>
    <source>
        <strain evidence="1 2">MUCL3349</strain>
    </source>
</reference>
<organism evidence="1 2">
    <name type="scientific">Botrytis porri</name>
    <dbReference type="NCBI Taxonomy" id="87229"/>
    <lineage>
        <taxon>Eukaryota</taxon>
        <taxon>Fungi</taxon>
        <taxon>Dikarya</taxon>
        <taxon>Ascomycota</taxon>
        <taxon>Pezizomycotina</taxon>
        <taxon>Leotiomycetes</taxon>
        <taxon>Helotiales</taxon>
        <taxon>Sclerotiniaceae</taxon>
        <taxon>Botrytis</taxon>
    </lineage>
</organism>
<protein>
    <submittedName>
        <fullName evidence="1">Uncharacterized protein</fullName>
    </submittedName>
</protein>
<keyword evidence="2" id="KW-1185">Reference proteome</keyword>
<proteinExistence type="predicted"/>
<dbReference type="EMBL" id="PQXO01000015">
    <property type="protein sequence ID" value="TGO91905.1"/>
    <property type="molecule type" value="Genomic_DNA"/>
</dbReference>
<dbReference type="Proteomes" id="UP000297280">
    <property type="component" value="Unassembled WGS sequence"/>
</dbReference>
<evidence type="ECO:0000313" key="1">
    <source>
        <dbReference type="EMBL" id="TGO91905.1"/>
    </source>
</evidence>
<comment type="caution">
    <text evidence="1">The sequence shown here is derived from an EMBL/GenBank/DDBJ whole genome shotgun (WGS) entry which is preliminary data.</text>
</comment>